<keyword evidence="10" id="KW-1185">Reference proteome</keyword>
<dbReference type="Gene3D" id="1.20.1250.20">
    <property type="entry name" value="MFS general substrate transporter like domains"/>
    <property type="match status" value="2"/>
</dbReference>
<keyword evidence="4 7" id="KW-0812">Transmembrane</keyword>
<evidence type="ECO:0000256" key="4">
    <source>
        <dbReference type="ARBA" id="ARBA00022692"/>
    </source>
</evidence>
<dbReference type="PANTHER" id="PTHR23517">
    <property type="entry name" value="RESISTANCE PROTEIN MDTM, PUTATIVE-RELATED-RELATED"/>
    <property type="match status" value="1"/>
</dbReference>
<name>A0ABT7C6Y5_9MICO</name>
<dbReference type="InterPro" id="IPR020846">
    <property type="entry name" value="MFS_dom"/>
</dbReference>
<dbReference type="Pfam" id="PF07690">
    <property type="entry name" value="MFS_1"/>
    <property type="match status" value="1"/>
</dbReference>
<feature type="transmembrane region" description="Helical" evidence="7">
    <location>
        <begin position="358"/>
        <end position="377"/>
    </location>
</feature>
<reference evidence="9" key="1">
    <citation type="submission" date="2018-03" db="EMBL/GenBank/DDBJ databases">
        <authorList>
            <person name="Nunes O.C."/>
            <person name="Lopes A.R."/>
            <person name="Froufe H."/>
            <person name="Munoz-Merida A."/>
            <person name="Barroso C."/>
            <person name="Egas C."/>
        </authorList>
    </citation>
    <scope>NUCLEOTIDE SEQUENCE</scope>
    <source>
        <strain evidence="9">ON4</strain>
    </source>
</reference>
<keyword evidence="5 7" id="KW-1133">Transmembrane helix</keyword>
<comment type="subcellular location">
    <subcellularLocation>
        <location evidence="1">Cell membrane</location>
        <topology evidence="1">Multi-pass membrane protein</topology>
    </subcellularLocation>
</comment>
<evidence type="ECO:0000256" key="3">
    <source>
        <dbReference type="ARBA" id="ARBA00022475"/>
    </source>
</evidence>
<evidence type="ECO:0000256" key="2">
    <source>
        <dbReference type="ARBA" id="ARBA00022448"/>
    </source>
</evidence>
<evidence type="ECO:0000256" key="6">
    <source>
        <dbReference type="ARBA" id="ARBA00023136"/>
    </source>
</evidence>
<dbReference type="Proteomes" id="UP001170379">
    <property type="component" value="Unassembled WGS sequence"/>
</dbReference>
<evidence type="ECO:0000259" key="8">
    <source>
        <dbReference type="PROSITE" id="PS50850"/>
    </source>
</evidence>
<evidence type="ECO:0000313" key="10">
    <source>
        <dbReference type="Proteomes" id="UP001170379"/>
    </source>
</evidence>
<comment type="caution">
    <text evidence="9">The sequence shown here is derived from an EMBL/GenBank/DDBJ whole genome shotgun (WGS) entry which is preliminary data.</text>
</comment>
<feature type="transmembrane region" description="Helical" evidence="7">
    <location>
        <begin position="315"/>
        <end position="338"/>
    </location>
</feature>
<dbReference type="EMBL" id="PXVD01000008">
    <property type="protein sequence ID" value="MDJ1370925.1"/>
    <property type="molecule type" value="Genomic_DNA"/>
</dbReference>
<evidence type="ECO:0000256" key="5">
    <source>
        <dbReference type="ARBA" id="ARBA00022989"/>
    </source>
</evidence>
<dbReference type="PROSITE" id="PS50850">
    <property type="entry name" value="MFS"/>
    <property type="match status" value="1"/>
</dbReference>
<feature type="transmembrane region" description="Helical" evidence="7">
    <location>
        <begin position="170"/>
        <end position="187"/>
    </location>
</feature>
<dbReference type="InterPro" id="IPR050171">
    <property type="entry name" value="MFS_Transporters"/>
</dbReference>
<dbReference type="SUPFAM" id="SSF103473">
    <property type="entry name" value="MFS general substrate transporter"/>
    <property type="match status" value="1"/>
</dbReference>
<dbReference type="PANTHER" id="PTHR23517:SF3">
    <property type="entry name" value="INTEGRAL MEMBRANE TRANSPORT PROTEIN"/>
    <property type="match status" value="1"/>
</dbReference>
<feature type="transmembrane region" description="Helical" evidence="7">
    <location>
        <begin position="252"/>
        <end position="275"/>
    </location>
</feature>
<protein>
    <submittedName>
        <fullName evidence="9">MFS transporter</fullName>
    </submittedName>
</protein>
<keyword evidence="3" id="KW-1003">Cell membrane</keyword>
<sequence length="419" mass="43926">MTEGKGEAPLSRVLTIAFLPTFIYSIGQGAIVPVIPAVAASLGANVAFAGFIAGSLLIGQAIGNLPAASVVRKLGEQKAMMIAALATIIGASISYFATSTWMLLAGILIQGLMTATFALARQSFLSTYVPLRYRARAMSSLGGVFRSGMFVGPFLAAWLISLTGDPQNNFLAFIACSLLVFVVLLILPDIEKYGSPNTKLSMAKEERPDKEPMWQTFQRKRNVLLTLGTGAGTMMMVRSARQVVLPLWGHAIGMDAGMVAIVIGIGGAIDFALFFTSGWIMDKFGRAASAVPAMAGMGLGFLVLAFLFEVPHADIWFIVITCWLALSNGVGSGVVMTLGADLADPGDPAPFLGAWRTITDVSGATVPFIVAGLAAVASLPLTAGVFGVIGLGGGFLLWRYIPKYVPKPPMTGPIDLAGD</sequence>
<feature type="transmembrane region" description="Helical" evidence="7">
    <location>
        <begin position="287"/>
        <end position="309"/>
    </location>
</feature>
<dbReference type="InterPro" id="IPR011701">
    <property type="entry name" value="MFS"/>
</dbReference>
<proteinExistence type="predicted"/>
<dbReference type="InterPro" id="IPR036259">
    <property type="entry name" value="MFS_trans_sf"/>
</dbReference>
<feature type="transmembrane region" description="Helical" evidence="7">
    <location>
        <begin position="79"/>
        <end position="97"/>
    </location>
</feature>
<feature type="transmembrane region" description="Helical" evidence="7">
    <location>
        <begin position="103"/>
        <end position="120"/>
    </location>
</feature>
<feature type="transmembrane region" description="Helical" evidence="7">
    <location>
        <begin position="383"/>
        <end position="401"/>
    </location>
</feature>
<evidence type="ECO:0000313" key="9">
    <source>
        <dbReference type="EMBL" id="MDJ1370925.1"/>
    </source>
</evidence>
<reference evidence="9" key="2">
    <citation type="journal article" date="2022" name="Sci. Rep.">
        <title>In silico prediction of the enzymes involved in the degradation of the herbicide molinate by Gulosibacter molinativorax ON4T.</title>
        <authorList>
            <person name="Lopes A.R."/>
            <person name="Bunin E."/>
            <person name="Viana A.T."/>
            <person name="Froufe H."/>
            <person name="Munoz-Merida A."/>
            <person name="Pinho D."/>
            <person name="Figueiredo J."/>
            <person name="Barroso C."/>
            <person name="Vaz-Moreira I."/>
            <person name="Bellanger X."/>
            <person name="Egas C."/>
            <person name="Nunes O.C."/>
        </authorList>
    </citation>
    <scope>NUCLEOTIDE SEQUENCE</scope>
    <source>
        <strain evidence="9">ON4</strain>
    </source>
</reference>
<feature type="domain" description="Major facilitator superfamily (MFS) profile" evidence="8">
    <location>
        <begin position="13"/>
        <end position="405"/>
    </location>
</feature>
<organism evidence="9 10">
    <name type="scientific">Gulosibacter molinativorax</name>
    <dbReference type="NCBI Taxonomy" id="256821"/>
    <lineage>
        <taxon>Bacteria</taxon>
        <taxon>Bacillati</taxon>
        <taxon>Actinomycetota</taxon>
        <taxon>Actinomycetes</taxon>
        <taxon>Micrococcales</taxon>
        <taxon>Microbacteriaceae</taxon>
        <taxon>Gulosibacter</taxon>
    </lineage>
</organism>
<accession>A0ABT7C6Y5</accession>
<evidence type="ECO:0000256" key="1">
    <source>
        <dbReference type="ARBA" id="ARBA00004651"/>
    </source>
</evidence>
<dbReference type="PRINTS" id="PR01035">
    <property type="entry name" value="TCRTETA"/>
</dbReference>
<gene>
    <name evidence="9" type="ORF">C7K25_06025</name>
</gene>
<dbReference type="InterPro" id="IPR001958">
    <property type="entry name" value="Tet-R_TetA/multi-R_MdtG-like"/>
</dbReference>
<keyword evidence="6 7" id="KW-0472">Membrane</keyword>
<dbReference type="RefSeq" id="WP_051266504.1">
    <property type="nucleotide sequence ID" value="NZ_CP028426.1"/>
</dbReference>
<feature type="transmembrane region" description="Helical" evidence="7">
    <location>
        <begin position="141"/>
        <end position="164"/>
    </location>
</feature>
<feature type="transmembrane region" description="Helical" evidence="7">
    <location>
        <begin position="12"/>
        <end position="31"/>
    </location>
</feature>
<keyword evidence="2" id="KW-0813">Transport</keyword>
<feature type="transmembrane region" description="Helical" evidence="7">
    <location>
        <begin position="37"/>
        <end position="58"/>
    </location>
</feature>
<evidence type="ECO:0000256" key="7">
    <source>
        <dbReference type="SAM" id="Phobius"/>
    </source>
</evidence>